<gene>
    <name evidence="3" type="ORF">GCM10010249_08150</name>
</gene>
<reference evidence="3" key="2">
    <citation type="submission" date="2020-09" db="EMBL/GenBank/DDBJ databases">
        <authorList>
            <person name="Sun Q."/>
            <person name="Ohkuma M."/>
        </authorList>
    </citation>
    <scope>NUCLEOTIDE SEQUENCE</scope>
    <source>
        <strain evidence="3">JCM 4335</strain>
    </source>
</reference>
<dbReference type="Gene3D" id="3.40.630.30">
    <property type="match status" value="1"/>
</dbReference>
<sequence length="219" mass="23720">MRERAERLVPAAPARRGRGEKTQAGTGADPGSAPPSPARLPIVGGMALNFVLDPPVDRHLRDGVLALWTDVTNAGGAVGFVPPVTPEDVRPQWVQHLAAMDEGRMRLLAGYDEDGAVAATAFVTLNTHRLMSHWVWLYTVMVHPRLHGTGQGRALLAACEDAVRGMEGMEAIRLTCRGGLGLERFYASCGYKEVGRVPDAIRVGEGEYRDDVFMLLPLN</sequence>
<dbReference type="Pfam" id="PF00583">
    <property type="entry name" value="Acetyltransf_1"/>
    <property type="match status" value="1"/>
</dbReference>
<dbReference type="PROSITE" id="PS51186">
    <property type="entry name" value="GNAT"/>
    <property type="match status" value="1"/>
</dbReference>
<protein>
    <submittedName>
        <fullName evidence="3">N-acetyltransferase</fullName>
    </submittedName>
</protein>
<feature type="region of interest" description="Disordered" evidence="1">
    <location>
        <begin position="1"/>
        <end position="39"/>
    </location>
</feature>
<dbReference type="CDD" id="cd04301">
    <property type="entry name" value="NAT_SF"/>
    <property type="match status" value="1"/>
</dbReference>
<dbReference type="AlphaFoldDB" id="A0A918AYB1"/>
<dbReference type="EMBL" id="BMSV01000001">
    <property type="protein sequence ID" value="GGP92426.1"/>
    <property type="molecule type" value="Genomic_DNA"/>
</dbReference>
<evidence type="ECO:0000256" key="1">
    <source>
        <dbReference type="SAM" id="MobiDB-lite"/>
    </source>
</evidence>
<dbReference type="InterPro" id="IPR000182">
    <property type="entry name" value="GNAT_dom"/>
</dbReference>
<comment type="caution">
    <text evidence="3">The sequence shown here is derived from an EMBL/GenBank/DDBJ whole genome shotgun (WGS) entry which is preliminary data.</text>
</comment>
<feature type="domain" description="N-acetyltransferase" evidence="2">
    <location>
        <begin position="51"/>
        <end position="219"/>
    </location>
</feature>
<reference evidence="3" key="1">
    <citation type="journal article" date="2014" name="Int. J. Syst. Evol. Microbiol.">
        <title>Complete genome sequence of Corynebacterium casei LMG S-19264T (=DSM 44701T), isolated from a smear-ripened cheese.</title>
        <authorList>
            <consortium name="US DOE Joint Genome Institute (JGI-PGF)"/>
            <person name="Walter F."/>
            <person name="Albersmeier A."/>
            <person name="Kalinowski J."/>
            <person name="Ruckert C."/>
        </authorList>
    </citation>
    <scope>NUCLEOTIDE SEQUENCE</scope>
    <source>
        <strain evidence="3">JCM 4335</strain>
    </source>
</reference>
<dbReference type="Proteomes" id="UP000654123">
    <property type="component" value="Unassembled WGS sequence"/>
</dbReference>
<dbReference type="SUPFAM" id="SSF55729">
    <property type="entry name" value="Acyl-CoA N-acyltransferases (Nat)"/>
    <property type="match status" value="1"/>
</dbReference>
<name>A0A918AYB1_9ACTN</name>
<evidence type="ECO:0000313" key="3">
    <source>
        <dbReference type="EMBL" id="GGP92426.1"/>
    </source>
</evidence>
<keyword evidence="4" id="KW-1185">Reference proteome</keyword>
<dbReference type="GO" id="GO:0016747">
    <property type="term" value="F:acyltransferase activity, transferring groups other than amino-acyl groups"/>
    <property type="evidence" value="ECO:0007669"/>
    <property type="project" value="InterPro"/>
</dbReference>
<evidence type="ECO:0000259" key="2">
    <source>
        <dbReference type="PROSITE" id="PS51186"/>
    </source>
</evidence>
<accession>A0A918AYB1</accession>
<dbReference type="InterPro" id="IPR016181">
    <property type="entry name" value="Acyl_CoA_acyltransferase"/>
</dbReference>
<organism evidence="3 4">
    <name type="scientific">Streptomyces roseolilacinus</name>
    <dbReference type="NCBI Taxonomy" id="66904"/>
    <lineage>
        <taxon>Bacteria</taxon>
        <taxon>Bacillati</taxon>
        <taxon>Actinomycetota</taxon>
        <taxon>Actinomycetes</taxon>
        <taxon>Kitasatosporales</taxon>
        <taxon>Streptomycetaceae</taxon>
        <taxon>Streptomyces</taxon>
    </lineage>
</organism>
<proteinExistence type="predicted"/>
<evidence type="ECO:0000313" key="4">
    <source>
        <dbReference type="Proteomes" id="UP000654123"/>
    </source>
</evidence>